<feature type="transmembrane region" description="Helical" evidence="4">
    <location>
        <begin position="7"/>
        <end position="25"/>
    </location>
</feature>
<dbReference type="OrthoDB" id="9783823at2"/>
<dbReference type="EMBL" id="QKSB01000002">
    <property type="protein sequence ID" value="PZE17780.1"/>
    <property type="molecule type" value="Genomic_DNA"/>
</dbReference>
<evidence type="ECO:0000256" key="2">
    <source>
        <dbReference type="ARBA" id="ARBA00022989"/>
    </source>
</evidence>
<feature type="transmembrane region" description="Helical" evidence="4">
    <location>
        <begin position="351"/>
        <end position="370"/>
    </location>
</feature>
<gene>
    <name evidence="6" type="ORF">DNU06_03950</name>
</gene>
<keyword evidence="7" id="KW-1185">Reference proteome</keyword>
<dbReference type="PROSITE" id="PS50850">
    <property type="entry name" value="MFS"/>
    <property type="match status" value="1"/>
</dbReference>
<evidence type="ECO:0000313" key="6">
    <source>
        <dbReference type="EMBL" id="PZE17780.1"/>
    </source>
</evidence>
<comment type="caution">
    <text evidence="6">The sequence shown here is derived from an EMBL/GenBank/DDBJ whole genome shotgun (WGS) entry which is preliminary data.</text>
</comment>
<dbReference type="InterPro" id="IPR011701">
    <property type="entry name" value="MFS"/>
</dbReference>
<dbReference type="PANTHER" id="PTHR23521:SF3">
    <property type="entry name" value="MFS TRANSPORTER"/>
    <property type="match status" value="1"/>
</dbReference>
<dbReference type="GO" id="GO:0005886">
    <property type="term" value="C:plasma membrane"/>
    <property type="evidence" value="ECO:0007669"/>
    <property type="project" value="TreeGrafter"/>
</dbReference>
<feature type="transmembrane region" description="Helical" evidence="4">
    <location>
        <begin position="162"/>
        <end position="181"/>
    </location>
</feature>
<keyword evidence="2 4" id="KW-1133">Transmembrane helix</keyword>
<feature type="transmembrane region" description="Helical" evidence="4">
    <location>
        <begin position="130"/>
        <end position="156"/>
    </location>
</feature>
<feature type="transmembrane region" description="Helical" evidence="4">
    <location>
        <begin position="289"/>
        <end position="312"/>
    </location>
</feature>
<feature type="transmembrane region" description="Helical" evidence="4">
    <location>
        <begin position="265"/>
        <end position="283"/>
    </location>
</feature>
<evidence type="ECO:0000256" key="1">
    <source>
        <dbReference type="ARBA" id="ARBA00022692"/>
    </source>
</evidence>
<dbReference type="Proteomes" id="UP000249248">
    <property type="component" value="Unassembled WGS sequence"/>
</dbReference>
<feature type="transmembrane region" description="Helical" evidence="4">
    <location>
        <begin position="37"/>
        <end position="60"/>
    </location>
</feature>
<sequence>MNSNKNIYIITGILFLITAAVNLEMPLFKQYADNENFGVGMVGFAFASYIGGLVPSALLLGGLSDRIGKKKVLLIALLLSTTSVLIMIIYPHIYALFYARILVGSAVALSISTGSSYLSEMFVTNKETNASLLVVIATSFGFGGGALFTSIVLVYVSTLIPITYWIVLSLSILWLFLTLTLPETETDRTKKIIQLPLFPKGAFQYNFSIALFWAATGVVISIIPSQIAKFNLGAWSGLSLFLINGSGAMFLPIAKRIPIKQSMTIAYILLPTGLTLLTIGSIYGFLSLILIGCSIIGVVCYGFGYYGTLAGVSNLNPTEKPRVVSGYIMIGYLGFGIPGVIMGVAADKYGIEISLIVYLILTSILIAFLMRYQAKKNQPIALV</sequence>
<dbReference type="Pfam" id="PF07690">
    <property type="entry name" value="MFS_1"/>
    <property type="match status" value="1"/>
</dbReference>
<feature type="transmembrane region" description="Helical" evidence="4">
    <location>
        <begin position="72"/>
        <end position="91"/>
    </location>
</feature>
<keyword evidence="1 4" id="KW-0812">Transmembrane</keyword>
<dbReference type="GO" id="GO:0022857">
    <property type="term" value="F:transmembrane transporter activity"/>
    <property type="evidence" value="ECO:0007669"/>
    <property type="project" value="InterPro"/>
</dbReference>
<organism evidence="6 7">
    <name type="scientific">Putridiphycobacter roseus</name>
    <dbReference type="NCBI Taxonomy" id="2219161"/>
    <lineage>
        <taxon>Bacteria</taxon>
        <taxon>Pseudomonadati</taxon>
        <taxon>Bacteroidota</taxon>
        <taxon>Flavobacteriia</taxon>
        <taxon>Flavobacteriales</taxon>
        <taxon>Crocinitomicaceae</taxon>
        <taxon>Putridiphycobacter</taxon>
    </lineage>
</organism>
<dbReference type="PANTHER" id="PTHR23521">
    <property type="entry name" value="TRANSPORTER MFS SUPERFAMILY"/>
    <property type="match status" value="1"/>
</dbReference>
<proteinExistence type="predicted"/>
<evidence type="ECO:0000256" key="3">
    <source>
        <dbReference type="ARBA" id="ARBA00023136"/>
    </source>
</evidence>
<protein>
    <recommendedName>
        <fullName evidence="5">Major facilitator superfamily (MFS) profile domain-containing protein</fullName>
    </recommendedName>
</protein>
<evidence type="ECO:0000259" key="5">
    <source>
        <dbReference type="PROSITE" id="PS50850"/>
    </source>
</evidence>
<dbReference type="Gene3D" id="1.20.1250.20">
    <property type="entry name" value="MFS general substrate transporter like domains"/>
    <property type="match status" value="1"/>
</dbReference>
<evidence type="ECO:0000256" key="4">
    <source>
        <dbReference type="SAM" id="Phobius"/>
    </source>
</evidence>
<dbReference type="RefSeq" id="WP_111061931.1">
    <property type="nucleotide sequence ID" value="NZ_JBHUCU010000002.1"/>
</dbReference>
<dbReference type="InterPro" id="IPR020846">
    <property type="entry name" value="MFS_dom"/>
</dbReference>
<feature type="domain" description="Major facilitator superfamily (MFS) profile" evidence="5">
    <location>
        <begin position="1"/>
        <end position="383"/>
    </location>
</feature>
<accession>A0A2W1N2M7</accession>
<dbReference type="AlphaFoldDB" id="A0A2W1N2M7"/>
<name>A0A2W1N2M7_9FLAO</name>
<feature type="transmembrane region" description="Helical" evidence="4">
    <location>
        <begin position="235"/>
        <end position="253"/>
    </location>
</feature>
<dbReference type="InterPro" id="IPR036259">
    <property type="entry name" value="MFS_trans_sf"/>
</dbReference>
<keyword evidence="3 4" id="KW-0472">Membrane</keyword>
<feature type="transmembrane region" description="Helical" evidence="4">
    <location>
        <begin position="324"/>
        <end position="345"/>
    </location>
</feature>
<dbReference type="SUPFAM" id="SSF103473">
    <property type="entry name" value="MFS general substrate transporter"/>
    <property type="match status" value="1"/>
</dbReference>
<evidence type="ECO:0000313" key="7">
    <source>
        <dbReference type="Proteomes" id="UP000249248"/>
    </source>
</evidence>
<feature type="transmembrane region" description="Helical" evidence="4">
    <location>
        <begin position="97"/>
        <end position="118"/>
    </location>
</feature>
<feature type="transmembrane region" description="Helical" evidence="4">
    <location>
        <begin position="202"/>
        <end position="223"/>
    </location>
</feature>
<reference evidence="6 7" key="1">
    <citation type="submission" date="2018-06" db="EMBL/GenBank/DDBJ databases">
        <title>The draft genome sequence of Crocinitomix sp. SM1701.</title>
        <authorList>
            <person name="Zhang X."/>
        </authorList>
    </citation>
    <scope>NUCLEOTIDE SEQUENCE [LARGE SCALE GENOMIC DNA]</scope>
    <source>
        <strain evidence="6 7">SM1701</strain>
    </source>
</reference>